<comment type="caution">
    <text evidence="2">The sequence shown here is derived from an EMBL/GenBank/DDBJ whole genome shotgun (WGS) entry which is preliminary data.</text>
</comment>
<evidence type="ECO:0000313" key="2">
    <source>
        <dbReference type="EMBL" id="GEO98926.1"/>
    </source>
</evidence>
<organism evidence="2 3">
    <name type="scientific">Methylobacterium haplocladii</name>
    <dbReference type="NCBI Taxonomy" id="1176176"/>
    <lineage>
        <taxon>Bacteria</taxon>
        <taxon>Pseudomonadati</taxon>
        <taxon>Pseudomonadota</taxon>
        <taxon>Alphaproteobacteria</taxon>
        <taxon>Hyphomicrobiales</taxon>
        <taxon>Methylobacteriaceae</taxon>
        <taxon>Methylobacterium</taxon>
    </lineage>
</organism>
<dbReference type="CDD" id="cd00761">
    <property type="entry name" value="Glyco_tranf_GTA_type"/>
    <property type="match status" value="1"/>
</dbReference>
<name>A0A512IMI1_9HYPH</name>
<dbReference type="InterPro" id="IPR029044">
    <property type="entry name" value="Nucleotide-diphossugar_trans"/>
</dbReference>
<evidence type="ECO:0000259" key="1">
    <source>
        <dbReference type="Pfam" id="PF00535"/>
    </source>
</evidence>
<dbReference type="InterPro" id="IPR001173">
    <property type="entry name" value="Glyco_trans_2-like"/>
</dbReference>
<protein>
    <recommendedName>
        <fullName evidence="1">Glycosyltransferase 2-like domain-containing protein</fullName>
    </recommendedName>
</protein>
<dbReference type="SUPFAM" id="SSF53448">
    <property type="entry name" value="Nucleotide-diphospho-sugar transferases"/>
    <property type="match status" value="1"/>
</dbReference>
<gene>
    <name evidence="2" type="ORF">MHA02_13140</name>
</gene>
<sequence>MTPSVDVSLIVNLHREGELCLPSIESARSAIETARGAGLTCELVLMLDSCDAPTREAAERTNHGARLAFTDCGDLGDARNHAVAVAAGHFVAFLDGDDLCCRNWLVRALAECRSYLSLSIVHPQMNLFFGRRYKNYFWLHPDMRHDDVMMSRLLVENLWTSSVLAPIDIFREIPYTRNDISSGFGYEDWTWNISTAARGITHIVAPDTIHFIRRKHRYSLMAASNEAHVIPRLAGFSSEHLFDPAFLERPLGRHLSVPTANRG</sequence>
<dbReference type="EMBL" id="BJZT01000012">
    <property type="protein sequence ID" value="GEO98926.1"/>
    <property type="molecule type" value="Genomic_DNA"/>
</dbReference>
<accession>A0A512IMI1</accession>
<dbReference type="RefSeq" id="WP_147077780.1">
    <property type="nucleotide sequence ID" value="NZ_BJZT01000012.1"/>
</dbReference>
<dbReference type="Pfam" id="PF00535">
    <property type="entry name" value="Glycos_transf_2"/>
    <property type="match status" value="1"/>
</dbReference>
<evidence type="ECO:0000313" key="3">
    <source>
        <dbReference type="Proteomes" id="UP000321258"/>
    </source>
</evidence>
<keyword evidence="3" id="KW-1185">Reference proteome</keyword>
<feature type="domain" description="Glycosyltransferase 2-like" evidence="1">
    <location>
        <begin position="8"/>
        <end position="136"/>
    </location>
</feature>
<reference evidence="2 3" key="1">
    <citation type="submission" date="2019-07" db="EMBL/GenBank/DDBJ databases">
        <title>Whole genome shotgun sequence of Methylobacterium haplocladii NBRC 107714.</title>
        <authorList>
            <person name="Hosoyama A."/>
            <person name="Uohara A."/>
            <person name="Ohji S."/>
            <person name="Ichikawa N."/>
        </authorList>
    </citation>
    <scope>NUCLEOTIDE SEQUENCE [LARGE SCALE GENOMIC DNA]</scope>
    <source>
        <strain evidence="2 3">NBRC 107714</strain>
    </source>
</reference>
<dbReference type="OrthoDB" id="9790710at2"/>
<dbReference type="Gene3D" id="3.90.550.10">
    <property type="entry name" value="Spore Coat Polysaccharide Biosynthesis Protein SpsA, Chain A"/>
    <property type="match status" value="1"/>
</dbReference>
<dbReference type="AlphaFoldDB" id="A0A512IMI1"/>
<dbReference type="Proteomes" id="UP000321258">
    <property type="component" value="Unassembled WGS sequence"/>
</dbReference>
<proteinExistence type="predicted"/>